<keyword evidence="2" id="KW-1185">Reference proteome</keyword>
<comment type="caution">
    <text evidence="1">The sequence shown here is derived from an EMBL/GenBank/DDBJ whole genome shotgun (WGS) entry which is preliminary data.</text>
</comment>
<protein>
    <submittedName>
        <fullName evidence="1">DNA polymerase III subunit delta</fullName>
        <ecNumber evidence="1">2.7.7.7</ecNumber>
    </submittedName>
</protein>
<dbReference type="Proteomes" id="UP000433493">
    <property type="component" value="Unassembled WGS sequence"/>
</dbReference>
<reference evidence="1 2" key="1">
    <citation type="submission" date="2019-09" db="EMBL/GenBank/DDBJ databases">
        <title>Phylogeny of genus Pseudoclavibacter and closely related genus.</title>
        <authorList>
            <person name="Li Y."/>
        </authorList>
    </citation>
    <scope>NUCLEOTIDE SEQUENCE [LARGE SCALE GENOMIC DNA]</scope>
    <source>
        <strain evidence="1 2">KCTC 13959</strain>
    </source>
</reference>
<name>A0A7J5BEZ5_9MICO</name>
<accession>A0A7J5BEZ5</accession>
<dbReference type="SUPFAM" id="SSF52540">
    <property type="entry name" value="P-loop containing nucleoside triphosphate hydrolases"/>
    <property type="match status" value="1"/>
</dbReference>
<dbReference type="Pfam" id="PF13177">
    <property type="entry name" value="DNA_pol3_delta2"/>
    <property type="match status" value="1"/>
</dbReference>
<dbReference type="InterPro" id="IPR050238">
    <property type="entry name" value="DNA_Rep/Repair_Clamp_Loader"/>
</dbReference>
<evidence type="ECO:0000313" key="2">
    <source>
        <dbReference type="Proteomes" id="UP000433493"/>
    </source>
</evidence>
<dbReference type="NCBIfam" id="NF005926">
    <property type="entry name" value="PRK07940.1"/>
    <property type="match status" value="1"/>
</dbReference>
<dbReference type="EC" id="2.7.7.7" evidence="1"/>
<dbReference type="PANTHER" id="PTHR11669">
    <property type="entry name" value="REPLICATION FACTOR C / DNA POLYMERASE III GAMMA-TAU SUBUNIT"/>
    <property type="match status" value="1"/>
</dbReference>
<keyword evidence="1" id="KW-0548">Nucleotidyltransferase</keyword>
<proteinExistence type="predicted"/>
<dbReference type="Gene3D" id="3.40.50.300">
    <property type="entry name" value="P-loop containing nucleotide triphosphate hydrolases"/>
    <property type="match status" value="1"/>
</dbReference>
<dbReference type="AlphaFoldDB" id="A0A7J5BEZ5"/>
<evidence type="ECO:0000313" key="1">
    <source>
        <dbReference type="EMBL" id="KAB1644821.1"/>
    </source>
</evidence>
<dbReference type="OrthoDB" id="9809531at2"/>
<dbReference type="GO" id="GO:0006261">
    <property type="term" value="P:DNA-templated DNA replication"/>
    <property type="evidence" value="ECO:0007669"/>
    <property type="project" value="TreeGrafter"/>
</dbReference>
<dbReference type="PANTHER" id="PTHR11669:SF8">
    <property type="entry name" value="DNA POLYMERASE III SUBUNIT DELTA"/>
    <property type="match status" value="1"/>
</dbReference>
<dbReference type="RefSeq" id="WP_158050834.1">
    <property type="nucleotide sequence ID" value="NZ_WBKB01000001.1"/>
</dbReference>
<dbReference type="GO" id="GO:0003887">
    <property type="term" value="F:DNA-directed DNA polymerase activity"/>
    <property type="evidence" value="ECO:0007669"/>
    <property type="project" value="UniProtKB-EC"/>
</dbReference>
<gene>
    <name evidence="1" type="ORF">F8O05_00645</name>
</gene>
<dbReference type="InterPro" id="IPR027417">
    <property type="entry name" value="P-loop_NTPase"/>
</dbReference>
<keyword evidence="1" id="KW-0808">Transferase</keyword>
<dbReference type="EMBL" id="WBKB01000001">
    <property type="protein sequence ID" value="KAB1644821.1"/>
    <property type="molecule type" value="Genomic_DNA"/>
</dbReference>
<sequence>MSVWDEVIGQPQAVETLQRAVRGSRPGSEDRQAFTNSWLITGPPGSGRSTAAYAFAAALLCPDGGCGECQSCLQVRSRSHPDLTAVVTETLIITIETARELVARASRSPMNANYRVIVVEDADRMMERTSNTLLKAIEEPERTTVWVLCAPSVTDLLPTIRSRVRTVGLHTPAVADVAALLVRRHGVSEELAQRAAAESQSHVGMASRLVTTPEAWARRERALDGVLALRGVGDAVRKAAEWVTIADEDGKAASQDRDEKERQETFRSLGLEPNQAIPRQLRGVFRELEENQKRRAKRATLDGVDRILTDVQSLWRDTLMLQLEAGVPLVNESRRSEIESAARTGEPSQTMASIEDISLVRERLAANVPPTLALEGLLVGYVARLAQAAGPDGGPR</sequence>
<organism evidence="1 2">
    <name type="scientific">Gulosibacter chungangensis</name>
    <dbReference type="NCBI Taxonomy" id="979746"/>
    <lineage>
        <taxon>Bacteria</taxon>
        <taxon>Bacillati</taxon>
        <taxon>Actinomycetota</taxon>
        <taxon>Actinomycetes</taxon>
        <taxon>Micrococcales</taxon>
        <taxon>Microbacteriaceae</taxon>
        <taxon>Gulosibacter</taxon>
    </lineage>
</organism>